<dbReference type="Pfam" id="PF02463">
    <property type="entry name" value="SMC_N"/>
    <property type="match status" value="1"/>
</dbReference>
<evidence type="ECO:0000313" key="15">
    <source>
        <dbReference type="EMBL" id="ADY40863.1"/>
    </source>
</evidence>
<evidence type="ECO:0000256" key="13">
    <source>
        <dbReference type="SAM" id="MobiDB-lite"/>
    </source>
</evidence>
<keyword evidence="5" id="KW-0498">Mitosis</keyword>
<evidence type="ECO:0000256" key="1">
    <source>
        <dbReference type="ARBA" id="ARBA00004123"/>
    </source>
</evidence>
<proteinExistence type="evidence at transcript level"/>
<dbReference type="PIRSF" id="PIRSF005719">
    <property type="entry name" value="SMC"/>
    <property type="match status" value="1"/>
</dbReference>
<dbReference type="InterPro" id="IPR027120">
    <property type="entry name" value="Smc2_ABC"/>
</dbReference>
<dbReference type="InterPro" id="IPR024704">
    <property type="entry name" value="SMC"/>
</dbReference>
<keyword evidence="6" id="KW-0067">ATP-binding</keyword>
<dbReference type="GO" id="GO:0005694">
    <property type="term" value="C:chromosome"/>
    <property type="evidence" value="ECO:0007669"/>
    <property type="project" value="InterPro"/>
</dbReference>
<dbReference type="Gene3D" id="3.30.70.1620">
    <property type="match status" value="1"/>
</dbReference>
<dbReference type="SUPFAM" id="SSF52540">
    <property type="entry name" value="P-loop containing nucleoside triphosphate hydrolases"/>
    <property type="match status" value="1"/>
</dbReference>
<dbReference type="Gene3D" id="1.20.1060.20">
    <property type="match status" value="1"/>
</dbReference>
<dbReference type="GO" id="GO:0016887">
    <property type="term" value="F:ATP hydrolysis activity"/>
    <property type="evidence" value="ECO:0007669"/>
    <property type="project" value="InterPro"/>
</dbReference>
<evidence type="ECO:0000256" key="11">
    <source>
        <dbReference type="PIRNR" id="PIRNR005719"/>
    </source>
</evidence>
<evidence type="ECO:0000256" key="8">
    <source>
        <dbReference type="ARBA" id="ARBA00023067"/>
    </source>
</evidence>
<feature type="coiled-coil region" evidence="12">
    <location>
        <begin position="877"/>
        <end position="925"/>
    </location>
</feature>
<dbReference type="Gene3D" id="3.40.50.300">
    <property type="entry name" value="P-loop containing nucleotide triphosphate hydrolases"/>
    <property type="match status" value="2"/>
</dbReference>
<dbReference type="GO" id="GO:0005524">
    <property type="term" value="F:ATP binding"/>
    <property type="evidence" value="ECO:0007669"/>
    <property type="project" value="UniProtKB-KW"/>
</dbReference>
<feature type="coiled-coil region" evidence="12">
    <location>
        <begin position="333"/>
        <end position="417"/>
    </location>
</feature>
<dbReference type="GO" id="GO:0032991">
    <property type="term" value="C:protein-containing complex"/>
    <property type="evidence" value="ECO:0007669"/>
    <property type="project" value="UniProtKB-ARBA"/>
</dbReference>
<dbReference type="GO" id="GO:0005634">
    <property type="term" value="C:nucleus"/>
    <property type="evidence" value="ECO:0007669"/>
    <property type="project" value="UniProtKB-SubCell"/>
</dbReference>
<dbReference type="EMBL" id="JI165182">
    <property type="protein sequence ID" value="ADY40863.1"/>
    <property type="molecule type" value="mRNA"/>
</dbReference>
<dbReference type="InterPro" id="IPR003395">
    <property type="entry name" value="RecF/RecN/SMC_N"/>
</dbReference>
<accession>F1KSK9</accession>
<keyword evidence="4" id="KW-0547">Nucleotide-binding</keyword>
<evidence type="ECO:0000256" key="6">
    <source>
        <dbReference type="ARBA" id="ARBA00022840"/>
    </source>
</evidence>
<dbReference type="SMART" id="SM00968">
    <property type="entry name" value="SMC_hinge"/>
    <property type="match status" value="1"/>
</dbReference>
<dbReference type="CDD" id="cd03273">
    <property type="entry name" value="ABC_SMC2_euk"/>
    <property type="match status" value="1"/>
</dbReference>
<evidence type="ECO:0000256" key="9">
    <source>
        <dbReference type="ARBA" id="ARBA00023242"/>
    </source>
</evidence>
<feature type="region of interest" description="Disordered" evidence="13">
    <location>
        <begin position="278"/>
        <end position="333"/>
    </location>
</feature>
<evidence type="ECO:0000256" key="7">
    <source>
        <dbReference type="ARBA" id="ARBA00023054"/>
    </source>
</evidence>
<feature type="domain" description="SMC hinge" evidence="14">
    <location>
        <begin position="508"/>
        <end position="628"/>
    </location>
</feature>
<dbReference type="InterPro" id="IPR036277">
    <property type="entry name" value="SMC_hinge_sf"/>
</dbReference>
<feature type="coiled-coil region" evidence="12">
    <location>
        <begin position="979"/>
        <end position="1013"/>
    </location>
</feature>
<evidence type="ECO:0000256" key="12">
    <source>
        <dbReference type="SAM" id="Coils"/>
    </source>
</evidence>
<keyword evidence="10" id="KW-0131">Cell cycle</keyword>
<evidence type="ECO:0000256" key="2">
    <source>
        <dbReference type="ARBA" id="ARBA00005231"/>
    </source>
</evidence>
<evidence type="ECO:0000259" key="14">
    <source>
        <dbReference type="SMART" id="SM00968"/>
    </source>
</evidence>
<sequence length="1200" mass="136414">MRIKKIEIDGFKSYAQRQVVDGFDAQFNAITGLNGSGKSNILDAICFVLGITNLNQVRAVQLSDLVYKQGQAGVTKATVTITFDNTDPKTRPIGYEQYNEIVVRRQIVINGRNTYTINGTAATNTRVADMFKSVGLNVNNPHFLIMQGRITKVLNMKPTEILSMIEEATGTRLYETKKQKALQTMEKKETKFTEINRLLNEDIIPCVEKLRRDRNDYLEFQKINREIEVMERKLVAFDYVSNQGKRVHLESDKEGVIAKQRELRARVEAMKQELEQKEASIREMEENKKNKNSGERKEIEERVKELTNGSKKRCSEREGERNEKEGRPCSKELEEKSAALVRLEADRGEEERRGEEAEEAVRRARNKIEALAKGMTTDEHGDAVSLDAQLTAQRSALSELETKVKKAEMRLKQLEPSLAKKKKELKGMAGQSLNDEREKGKLEEQLRNVDVELKRLHFDEESEAQVSEELQKLHVEKQKLTDGVDSFEARYPRLKFLFKDPHPNFDRRRVKGIVAKLVRVKDMKFATALEVTAGASLSNVIVEDVNTARDLLAQKCLQRRTTLMPLDKMDGRLLDQRKLDRAQSLFGKQNVMLANDLIEYDRELAPAMHFIFGRTIVCADDDTAKKVSFDAQIKARSVTLDGTEYNPAGVVTGGSRPNRTALLAELADIMKKSDRIAEIDARIKEIQEELSRLAPLHRKFDELTTNKQNWMKRLDVINDRILHSAVHMLQEETAEIEAEIPQVLAIIKEASSQRDELRAKIAELDDRKKNEKAFQEREKKQAQKELARAEKELMNLKKGFEEARRELDSLREDIAMLRNSLGNDEAELNALLESIAEGVGKLGEIEKEVATAKSVLREGNREMEAFNERMRKHDSGIRNATDALNALKKRIREADIERDSLVKDLEKAQESILECSRRVAHLEKKHRWIFEEKKHFGKQGTAYDFTNYTSLSGTKELEEKVNRRKELERTVDSKAMSMLGTAEDRCADLQGKRDQLLKDKAALLSAIKKLDEKKRQEILKAHAQVSRDFGNIFSTLLPGTSAKLDPPQGARSALEGLEVKVAFRGQWKESLGELSGGQRSLVALSLVLAMLKFKPAPIYILDEVDAALDLSHTQNIGAMIKTHFKESQFIIVSLKDGMFNHANVLFKTRFVDGTSTVTRTENVDQWVIEEPVQIKDLGAGKENDEDGIDVESPPKRARKA</sequence>
<evidence type="ECO:0000256" key="5">
    <source>
        <dbReference type="ARBA" id="ARBA00022776"/>
    </source>
</evidence>
<keyword evidence="7 12" id="KW-0175">Coiled coil</keyword>
<comment type="subcellular location">
    <subcellularLocation>
        <location evidence="1 11">Nucleus</location>
    </subcellularLocation>
</comment>
<evidence type="ECO:0000256" key="3">
    <source>
        <dbReference type="ARBA" id="ARBA00022618"/>
    </source>
</evidence>
<evidence type="ECO:0000256" key="10">
    <source>
        <dbReference type="ARBA" id="ARBA00023306"/>
    </source>
</evidence>
<organism evidence="15">
    <name type="scientific">Ascaris suum</name>
    <name type="common">Pig roundworm</name>
    <name type="synonym">Ascaris lumbricoides</name>
    <dbReference type="NCBI Taxonomy" id="6253"/>
    <lineage>
        <taxon>Eukaryota</taxon>
        <taxon>Metazoa</taxon>
        <taxon>Ecdysozoa</taxon>
        <taxon>Nematoda</taxon>
        <taxon>Chromadorea</taxon>
        <taxon>Rhabditida</taxon>
        <taxon>Spirurina</taxon>
        <taxon>Ascaridomorpha</taxon>
        <taxon>Ascaridoidea</taxon>
        <taxon>Ascarididae</taxon>
        <taxon>Ascaris</taxon>
    </lineage>
</organism>
<name>F1KSK9_ASCSU</name>
<feature type="compositionally biased region" description="Basic and acidic residues" evidence="13">
    <location>
        <begin position="313"/>
        <end position="333"/>
    </location>
</feature>
<dbReference type="GO" id="GO:0030261">
    <property type="term" value="P:chromosome condensation"/>
    <property type="evidence" value="ECO:0007669"/>
    <property type="project" value="UniProtKB-KW"/>
</dbReference>
<dbReference type="SUPFAM" id="SSF75553">
    <property type="entry name" value="Smc hinge domain"/>
    <property type="match status" value="1"/>
</dbReference>
<dbReference type="InterPro" id="IPR027417">
    <property type="entry name" value="P-loop_NTPase"/>
</dbReference>
<keyword evidence="9 11" id="KW-0539">Nucleus</keyword>
<dbReference type="PANTHER" id="PTHR43977">
    <property type="entry name" value="STRUCTURAL MAINTENANCE OF CHROMOSOMES PROTEIN 3"/>
    <property type="match status" value="1"/>
</dbReference>
<dbReference type="Gene3D" id="1.10.287.1490">
    <property type="match status" value="1"/>
</dbReference>
<dbReference type="GO" id="GO:0051301">
    <property type="term" value="P:cell division"/>
    <property type="evidence" value="ECO:0007669"/>
    <property type="project" value="UniProtKB-KW"/>
</dbReference>
<protein>
    <recommendedName>
        <fullName evidence="11">Structural maintenance of chromosomes protein</fullName>
    </recommendedName>
</protein>
<dbReference type="AlphaFoldDB" id="F1KSK9"/>
<feature type="coiled-coil region" evidence="12">
    <location>
        <begin position="747"/>
        <end position="827"/>
    </location>
</feature>
<comment type="similarity">
    <text evidence="2">Belongs to the SMC family. SMC2 subfamily.</text>
</comment>
<feature type="region of interest" description="Disordered" evidence="13">
    <location>
        <begin position="1177"/>
        <end position="1200"/>
    </location>
</feature>
<reference evidence="15" key="1">
    <citation type="journal article" date="2011" name="Genome Res.">
        <title>Deep small RNA sequencing from the nematode Ascaris reveals conservation, functional diversification, and novel developmental profiles.</title>
        <authorList>
            <person name="Wang J."/>
            <person name="Czech B."/>
            <person name="Crunk A."/>
            <person name="Wallace A."/>
            <person name="Mitreva M."/>
            <person name="Hannon G.J."/>
            <person name="Davis R.E."/>
        </authorList>
    </citation>
    <scope>NUCLEOTIDE SEQUENCE</scope>
</reference>
<keyword evidence="8" id="KW-0226">DNA condensation</keyword>
<dbReference type="Pfam" id="PF06470">
    <property type="entry name" value="SMC_hinge"/>
    <property type="match status" value="1"/>
</dbReference>
<evidence type="ECO:0000256" key="4">
    <source>
        <dbReference type="ARBA" id="ARBA00022741"/>
    </source>
</evidence>
<feature type="compositionally biased region" description="Basic and acidic residues" evidence="13">
    <location>
        <begin position="278"/>
        <end position="305"/>
    </location>
</feature>
<dbReference type="InterPro" id="IPR010935">
    <property type="entry name" value="SMC_hinge"/>
</dbReference>
<keyword evidence="3" id="KW-0132">Cell division</keyword>